<dbReference type="GO" id="GO:0009898">
    <property type="term" value="C:cytoplasmic side of plasma membrane"/>
    <property type="evidence" value="ECO:0007669"/>
    <property type="project" value="UniProtKB-UniRule"/>
</dbReference>
<dbReference type="SMART" id="SM00028">
    <property type="entry name" value="TPR"/>
    <property type="match status" value="5"/>
</dbReference>
<dbReference type="InterPro" id="IPR030865">
    <property type="entry name" value="LapB"/>
</dbReference>
<dbReference type="PANTHER" id="PTHR45586">
    <property type="entry name" value="TPR REPEAT-CONTAINING PROTEIN PA4667"/>
    <property type="match status" value="1"/>
</dbReference>
<comment type="function">
    <text evidence="4">Modulates cellular lipopolysaccharide (LPS) levels by regulating LpxC, which is involved in lipid A biosynthesis. May act by modulating the proteolytic activity of FtsH towards LpxC. May also coordinate assembly of proteins involved in LPS synthesis at the plasma membrane.</text>
</comment>
<dbReference type="GO" id="GO:0005506">
    <property type="term" value="F:iron ion binding"/>
    <property type="evidence" value="ECO:0007669"/>
    <property type="project" value="UniProtKB-UniRule"/>
</dbReference>
<dbReference type="AlphaFoldDB" id="A0A1H6FH96"/>
<organism evidence="6 7">
    <name type="scientific">Candidatus Venteria ishoeyi</name>
    <dbReference type="NCBI Taxonomy" id="1899563"/>
    <lineage>
        <taxon>Bacteria</taxon>
        <taxon>Pseudomonadati</taxon>
        <taxon>Pseudomonadota</taxon>
        <taxon>Gammaproteobacteria</taxon>
        <taxon>Thiotrichales</taxon>
        <taxon>Thiotrichaceae</taxon>
        <taxon>Venteria</taxon>
    </lineage>
</organism>
<dbReference type="InterPro" id="IPR019734">
    <property type="entry name" value="TPR_rpt"/>
</dbReference>
<feature type="binding site" evidence="4">
    <location>
        <position position="372"/>
    </location>
    <ligand>
        <name>Fe cation</name>
        <dbReference type="ChEBI" id="CHEBI:24875"/>
    </ligand>
</feature>
<dbReference type="GO" id="GO:0046890">
    <property type="term" value="P:regulation of lipid biosynthetic process"/>
    <property type="evidence" value="ECO:0007669"/>
    <property type="project" value="UniProtKB-UniRule"/>
</dbReference>
<dbReference type="RefSeq" id="WP_103922068.1">
    <property type="nucleotide sequence ID" value="NZ_FMSV02000552.1"/>
</dbReference>
<feature type="topological domain" description="Cytoplasmic" evidence="4">
    <location>
        <begin position="23"/>
        <end position="393"/>
    </location>
</feature>
<dbReference type="PANTHER" id="PTHR45586:SF1">
    <property type="entry name" value="LIPOPOLYSACCHARIDE ASSEMBLY PROTEIN B"/>
    <property type="match status" value="1"/>
</dbReference>
<comment type="subcellular location">
    <subcellularLocation>
        <location evidence="4">Cell inner membrane</location>
        <topology evidence="4">Single-pass membrane protein</topology>
        <orientation evidence="4">Cytoplasmic side</orientation>
    </subcellularLocation>
</comment>
<feature type="domain" description="LapB rubredoxin metal binding" evidence="5">
    <location>
        <begin position="356"/>
        <end position="382"/>
    </location>
</feature>
<dbReference type="HAMAP" id="MF_00994">
    <property type="entry name" value="LPS_assembly_LapB"/>
    <property type="match status" value="1"/>
</dbReference>
<keyword evidence="4" id="KW-1133">Transmembrane helix</keyword>
<gene>
    <name evidence="4" type="primary">lapB</name>
    <name evidence="6" type="ORF">MBHS_04428</name>
</gene>
<evidence type="ECO:0000256" key="3">
    <source>
        <dbReference type="ARBA" id="ARBA00022803"/>
    </source>
</evidence>
<feature type="binding site" evidence="4">
    <location>
        <position position="361"/>
    </location>
    <ligand>
        <name>Fe cation</name>
        <dbReference type="ChEBI" id="CHEBI:24875"/>
    </ligand>
</feature>
<keyword evidence="4" id="KW-0408">Iron</keyword>
<evidence type="ECO:0000256" key="1">
    <source>
        <dbReference type="ARBA" id="ARBA00022723"/>
    </source>
</evidence>
<keyword evidence="4" id="KW-0812">Transmembrane</keyword>
<reference evidence="6 7" key="1">
    <citation type="submission" date="2016-10" db="EMBL/GenBank/DDBJ databases">
        <authorList>
            <person name="de Groot N.N."/>
        </authorList>
    </citation>
    <scope>NUCLEOTIDE SEQUENCE [LARGE SCALE GENOMIC DNA]</scope>
    <source>
        <strain evidence="6">MBHS1</strain>
    </source>
</reference>
<evidence type="ECO:0000313" key="6">
    <source>
        <dbReference type="EMBL" id="SEH08536.1"/>
    </source>
</evidence>
<protein>
    <recommendedName>
        <fullName evidence="4">Lipopolysaccharide assembly protein B</fullName>
    </recommendedName>
</protein>
<accession>A0A1H6FH96</accession>
<dbReference type="Gene3D" id="1.25.40.10">
    <property type="entry name" value="Tetratricopeptide repeat domain"/>
    <property type="match status" value="2"/>
</dbReference>
<sequence length="393" mass="46030">MDFSLLLWLLLPVAALSGWLLAQRHYTKKQSVREYLPYPDYLQGLSYLFDEQHDKAIEVFIRLLEVNNDTVETHLALGVLFRRRGEIDRATRIHQNLMERNNLHPSQHALAMLELAHDYFSAGLLDRAEALFWKLVKNQQYRTIAYRQLLQIYQQEQDWQQAIDTAKAFSRDETIKLDAVIAQYYCELAQQAYQKQAQETALSHIQQALDRDKQCVRASLLEGRIYLEMRQFPAAISALQQVEQQNPRFLSEILQPLQQCFREIEKTEQFIQYLQAILERYAGTDTLHLLAQITLCREGKQATLELIHQHINTTPSLQGVADLIQFALPDAKGHLHDGLLLLQKITHILLEKRPLYHCRECGFSSKTLYWYCPSCQQWNSIYPIQDAEYLYKH</sequence>
<evidence type="ECO:0000313" key="7">
    <source>
        <dbReference type="Proteomes" id="UP000236724"/>
    </source>
</evidence>
<dbReference type="OrthoDB" id="507476at2"/>
<dbReference type="NCBIfam" id="NF008757">
    <property type="entry name" value="PRK11788.1-5"/>
    <property type="match status" value="1"/>
</dbReference>
<dbReference type="Pfam" id="PF18073">
    <property type="entry name" value="Zn_ribbon_LapB"/>
    <property type="match status" value="1"/>
</dbReference>
<dbReference type="GO" id="GO:0008653">
    <property type="term" value="P:lipopolysaccharide metabolic process"/>
    <property type="evidence" value="ECO:0007669"/>
    <property type="project" value="InterPro"/>
</dbReference>
<evidence type="ECO:0000259" key="5">
    <source>
        <dbReference type="Pfam" id="PF18073"/>
    </source>
</evidence>
<keyword evidence="3 4" id="KW-0802">TPR repeat</keyword>
<feature type="binding site" evidence="4">
    <location>
        <position position="358"/>
    </location>
    <ligand>
        <name>Fe cation</name>
        <dbReference type="ChEBI" id="CHEBI:24875"/>
    </ligand>
</feature>
<evidence type="ECO:0000256" key="2">
    <source>
        <dbReference type="ARBA" id="ARBA00022737"/>
    </source>
</evidence>
<keyword evidence="1 4" id="KW-0479">Metal-binding</keyword>
<dbReference type="InterPro" id="IPR041166">
    <property type="entry name" value="Rubredoxin_2"/>
</dbReference>
<keyword evidence="4" id="KW-1003">Cell membrane</keyword>
<keyword evidence="7" id="KW-1185">Reference proteome</keyword>
<dbReference type="Proteomes" id="UP000236724">
    <property type="component" value="Unassembled WGS sequence"/>
</dbReference>
<proteinExistence type="inferred from homology"/>
<keyword evidence="4" id="KW-0472">Membrane</keyword>
<name>A0A1H6FH96_9GAMM</name>
<dbReference type="InterPro" id="IPR051012">
    <property type="entry name" value="CellSynth/LPSAsmb/PSIAsmb"/>
</dbReference>
<keyword evidence="4" id="KW-0997">Cell inner membrane</keyword>
<dbReference type="SUPFAM" id="SSF81901">
    <property type="entry name" value="HCP-like"/>
    <property type="match status" value="1"/>
</dbReference>
<dbReference type="InterPro" id="IPR011990">
    <property type="entry name" value="TPR-like_helical_dom_sf"/>
</dbReference>
<dbReference type="Pfam" id="PF13432">
    <property type="entry name" value="TPR_16"/>
    <property type="match status" value="2"/>
</dbReference>
<keyword evidence="2 4" id="KW-0677">Repeat</keyword>
<dbReference type="EMBL" id="FMSV02000552">
    <property type="protein sequence ID" value="SEH08536.1"/>
    <property type="molecule type" value="Genomic_DNA"/>
</dbReference>
<comment type="similarity">
    <text evidence="4">Belongs to the LapB family.</text>
</comment>
<feature type="binding site" evidence="4">
    <location>
        <position position="375"/>
    </location>
    <ligand>
        <name>Fe cation</name>
        <dbReference type="ChEBI" id="CHEBI:24875"/>
    </ligand>
</feature>
<evidence type="ECO:0000256" key="4">
    <source>
        <dbReference type="HAMAP-Rule" id="MF_00994"/>
    </source>
</evidence>